<dbReference type="Proteomes" id="UP001217089">
    <property type="component" value="Unassembled WGS sequence"/>
</dbReference>
<dbReference type="EMBL" id="JARBDR010000640">
    <property type="protein sequence ID" value="KAJ8310733.1"/>
    <property type="molecule type" value="Genomic_DNA"/>
</dbReference>
<keyword evidence="2" id="KW-1185">Reference proteome</keyword>
<comment type="caution">
    <text evidence="1">The sequence shown here is derived from an EMBL/GenBank/DDBJ whole genome shotgun (WGS) entry which is preliminary data.</text>
</comment>
<name>A0ABQ9F013_TEGGR</name>
<proteinExistence type="predicted"/>
<protein>
    <submittedName>
        <fullName evidence="1">Uncharacterized protein</fullName>
    </submittedName>
</protein>
<organism evidence="1 2">
    <name type="scientific">Tegillarca granosa</name>
    <name type="common">Malaysian cockle</name>
    <name type="synonym">Anadara granosa</name>
    <dbReference type="NCBI Taxonomy" id="220873"/>
    <lineage>
        <taxon>Eukaryota</taxon>
        <taxon>Metazoa</taxon>
        <taxon>Spiralia</taxon>
        <taxon>Lophotrochozoa</taxon>
        <taxon>Mollusca</taxon>
        <taxon>Bivalvia</taxon>
        <taxon>Autobranchia</taxon>
        <taxon>Pteriomorphia</taxon>
        <taxon>Arcoida</taxon>
        <taxon>Arcoidea</taxon>
        <taxon>Arcidae</taxon>
        <taxon>Tegillarca</taxon>
    </lineage>
</organism>
<reference evidence="1 2" key="1">
    <citation type="submission" date="2022-12" db="EMBL/GenBank/DDBJ databases">
        <title>Chromosome-level genome of Tegillarca granosa.</title>
        <authorList>
            <person name="Kim J."/>
        </authorList>
    </citation>
    <scope>NUCLEOTIDE SEQUENCE [LARGE SCALE GENOMIC DNA]</scope>
    <source>
        <strain evidence="1">Teg-2019</strain>
        <tissue evidence="1">Adductor muscle</tissue>
    </source>
</reference>
<evidence type="ECO:0000313" key="1">
    <source>
        <dbReference type="EMBL" id="KAJ8310733.1"/>
    </source>
</evidence>
<gene>
    <name evidence="1" type="ORF">KUTeg_012598</name>
</gene>
<sequence length="82" mass="9630">MMDLKLQSMEQKIYNSQRDLHEAQIGKIQAAATENFNFKRKGNEAQFKFNNSVIEKLVISFYKYGKRKITQDRSRALQSITL</sequence>
<evidence type="ECO:0000313" key="2">
    <source>
        <dbReference type="Proteomes" id="UP001217089"/>
    </source>
</evidence>
<accession>A0ABQ9F013</accession>